<dbReference type="GO" id="GO:0009699">
    <property type="term" value="P:phenylpropanoid biosynthetic process"/>
    <property type="evidence" value="ECO:0007669"/>
    <property type="project" value="UniProtKB-ARBA"/>
</dbReference>
<keyword evidence="4" id="KW-0732">Signal</keyword>
<dbReference type="PANTHER" id="PTHR21495">
    <property type="entry name" value="NUCLEOPORIN-RELATED"/>
    <property type="match status" value="1"/>
</dbReference>
<keyword evidence="3 4" id="KW-0964">Secreted</keyword>
<gene>
    <name evidence="5" type="ORF">SHERM_25431</name>
</gene>
<feature type="signal peptide" evidence="4">
    <location>
        <begin position="1"/>
        <end position="16"/>
    </location>
</feature>
<proteinExistence type="inferred from homology"/>
<keyword evidence="6" id="KW-1185">Reference proteome</keyword>
<evidence type="ECO:0000256" key="2">
    <source>
        <dbReference type="ARBA" id="ARBA00011738"/>
    </source>
</evidence>
<dbReference type="OrthoDB" id="1864232at2759"/>
<dbReference type="Pfam" id="PF03018">
    <property type="entry name" value="Dirigent"/>
    <property type="match status" value="1"/>
</dbReference>
<reference evidence="5" key="1">
    <citation type="submission" date="2019-12" db="EMBL/GenBank/DDBJ databases">
        <authorList>
            <person name="Scholes J."/>
        </authorList>
    </citation>
    <scope>NUCLEOTIDE SEQUENCE</scope>
</reference>
<dbReference type="InterPro" id="IPR004265">
    <property type="entry name" value="Dirigent"/>
</dbReference>
<protein>
    <recommendedName>
        <fullName evidence="4">Dirigent protein</fullName>
    </recommendedName>
</protein>
<dbReference type="EMBL" id="CACSLK010027789">
    <property type="protein sequence ID" value="CAA0829918.1"/>
    <property type="molecule type" value="Genomic_DNA"/>
</dbReference>
<evidence type="ECO:0000313" key="6">
    <source>
        <dbReference type="Proteomes" id="UP001153555"/>
    </source>
</evidence>
<evidence type="ECO:0000256" key="1">
    <source>
        <dbReference type="ARBA" id="ARBA00010746"/>
    </source>
</evidence>
<name>A0A9N7NJ82_STRHE</name>
<comment type="subunit">
    <text evidence="2 4">Homodimer.</text>
</comment>
<dbReference type="Gene3D" id="2.40.480.10">
    <property type="entry name" value="Allene oxide cyclase-like"/>
    <property type="match status" value="1"/>
</dbReference>
<evidence type="ECO:0000313" key="5">
    <source>
        <dbReference type="EMBL" id="CAA0829918.1"/>
    </source>
</evidence>
<comment type="function">
    <text evidence="4">Dirigent proteins impart stereoselectivity on the phenoxy radical-coupling reaction, yielding optically active lignans from two molecules of coniferyl alcohol in the biosynthesis of lignans, flavonolignans, and alkaloids and thus plays a central role in plant secondary metabolism.</text>
</comment>
<dbReference type="Proteomes" id="UP001153555">
    <property type="component" value="Unassembled WGS sequence"/>
</dbReference>
<comment type="subcellular location">
    <subcellularLocation>
        <location evidence="4">Secreted</location>
        <location evidence="4">Extracellular space</location>
        <location evidence="4">Apoplast</location>
    </subcellularLocation>
</comment>
<dbReference type="InterPro" id="IPR044859">
    <property type="entry name" value="Allene_oxi_cyc_Dirigent"/>
</dbReference>
<feature type="chain" id="PRO_5040531824" description="Dirigent protein" evidence="4">
    <location>
        <begin position="17"/>
        <end position="167"/>
    </location>
</feature>
<comment type="similarity">
    <text evidence="1 4">Belongs to the plant dirigent protein family.</text>
</comment>
<comment type="caution">
    <text evidence="5">The sequence shown here is derived from an EMBL/GenBank/DDBJ whole genome shotgun (WGS) entry which is preliminary data.</text>
</comment>
<dbReference type="GO" id="GO:0048046">
    <property type="term" value="C:apoplast"/>
    <property type="evidence" value="ECO:0007669"/>
    <property type="project" value="UniProtKB-SubCell"/>
</dbReference>
<evidence type="ECO:0000256" key="3">
    <source>
        <dbReference type="ARBA" id="ARBA00022525"/>
    </source>
</evidence>
<dbReference type="AlphaFoldDB" id="A0A9N7NJ82"/>
<evidence type="ECO:0000256" key="4">
    <source>
        <dbReference type="RuleBase" id="RU363099"/>
    </source>
</evidence>
<keyword evidence="4" id="KW-0052">Apoplast</keyword>
<sequence>MLISSSLLLLFPVTASKSMGLGKPKMTNLEFYFHDTVSGRNPTAVPIAGPKAQFPNYFGTLVMMDDPLTEGPDIKSKAVGRAQGIYAKSDLETPCLTMALNFVFYEDNSTLSMLARNPFMEKVRPEMPIIGGTGKFRMAKGLALPRTFSSNNKGDAVVHYNVTIFHY</sequence>
<accession>A0A9N7NJ82</accession>
<organism evidence="5 6">
    <name type="scientific">Striga hermonthica</name>
    <name type="common">Purple witchweed</name>
    <name type="synonym">Buchnera hermonthica</name>
    <dbReference type="NCBI Taxonomy" id="68872"/>
    <lineage>
        <taxon>Eukaryota</taxon>
        <taxon>Viridiplantae</taxon>
        <taxon>Streptophyta</taxon>
        <taxon>Embryophyta</taxon>
        <taxon>Tracheophyta</taxon>
        <taxon>Spermatophyta</taxon>
        <taxon>Magnoliopsida</taxon>
        <taxon>eudicotyledons</taxon>
        <taxon>Gunneridae</taxon>
        <taxon>Pentapetalae</taxon>
        <taxon>asterids</taxon>
        <taxon>lamiids</taxon>
        <taxon>Lamiales</taxon>
        <taxon>Orobanchaceae</taxon>
        <taxon>Buchnereae</taxon>
        <taxon>Striga</taxon>
    </lineage>
</organism>